<dbReference type="Gramene" id="TVU24197">
    <property type="protein sequence ID" value="TVU24197"/>
    <property type="gene ID" value="EJB05_26615"/>
</dbReference>
<evidence type="ECO:0000259" key="3">
    <source>
        <dbReference type="Pfam" id="PF13968"/>
    </source>
</evidence>
<feature type="transmembrane region" description="Helical" evidence="2">
    <location>
        <begin position="382"/>
        <end position="408"/>
    </location>
</feature>
<reference evidence="4 5" key="1">
    <citation type="journal article" date="2019" name="Sci. Rep.">
        <title>A high-quality genome of Eragrostis curvula grass provides insights into Poaceae evolution and supports new strategies to enhance forage quality.</title>
        <authorList>
            <person name="Carballo J."/>
            <person name="Santos B.A.C.M."/>
            <person name="Zappacosta D."/>
            <person name="Garbus I."/>
            <person name="Selva J.P."/>
            <person name="Gallo C.A."/>
            <person name="Diaz A."/>
            <person name="Albertini E."/>
            <person name="Caccamo M."/>
            <person name="Echenique V."/>
        </authorList>
    </citation>
    <scope>NUCLEOTIDE SEQUENCE [LARGE SCALE GENOMIC DNA]</scope>
    <source>
        <strain evidence="5">cv. Victoria</strain>
        <tissue evidence="4">Leaf</tissue>
    </source>
</reference>
<dbReference type="InterPro" id="IPR025315">
    <property type="entry name" value="DUF4220"/>
</dbReference>
<feature type="compositionally biased region" description="Low complexity" evidence="1">
    <location>
        <begin position="723"/>
        <end position="732"/>
    </location>
</feature>
<name>A0A5J9ULS7_9POAL</name>
<feature type="transmembrane region" description="Helical" evidence="2">
    <location>
        <begin position="99"/>
        <end position="116"/>
    </location>
</feature>
<evidence type="ECO:0000256" key="1">
    <source>
        <dbReference type="SAM" id="MobiDB-lite"/>
    </source>
</evidence>
<evidence type="ECO:0000313" key="4">
    <source>
        <dbReference type="EMBL" id="TVU24197.1"/>
    </source>
</evidence>
<organism evidence="4 5">
    <name type="scientific">Eragrostis curvula</name>
    <name type="common">weeping love grass</name>
    <dbReference type="NCBI Taxonomy" id="38414"/>
    <lineage>
        <taxon>Eukaryota</taxon>
        <taxon>Viridiplantae</taxon>
        <taxon>Streptophyta</taxon>
        <taxon>Embryophyta</taxon>
        <taxon>Tracheophyta</taxon>
        <taxon>Spermatophyta</taxon>
        <taxon>Magnoliopsida</taxon>
        <taxon>Liliopsida</taxon>
        <taxon>Poales</taxon>
        <taxon>Poaceae</taxon>
        <taxon>PACMAD clade</taxon>
        <taxon>Chloridoideae</taxon>
        <taxon>Eragrostideae</taxon>
        <taxon>Eragrostidinae</taxon>
        <taxon>Eragrostis</taxon>
    </lineage>
</organism>
<accession>A0A5J9ULS7</accession>
<comment type="caution">
    <text evidence="4">The sequence shown here is derived from an EMBL/GenBank/DDBJ whole genome shotgun (WGS) entry which is preliminary data.</text>
</comment>
<evidence type="ECO:0000313" key="5">
    <source>
        <dbReference type="Proteomes" id="UP000324897"/>
    </source>
</evidence>
<protein>
    <recommendedName>
        <fullName evidence="3">DUF4220 domain-containing protein</fullName>
    </recommendedName>
</protein>
<keyword evidence="2" id="KW-0812">Transmembrane</keyword>
<proteinExistence type="predicted"/>
<dbReference type="PANTHER" id="PTHR31325">
    <property type="entry name" value="OS01G0798800 PROTEIN-RELATED"/>
    <property type="match status" value="1"/>
</dbReference>
<sequence length="839" mass="95990">MALPEHGSSRMSLLMQKLRRFLPTFVTGTVLGLLLLFLTARRVLSSIGVLFVRDQVTRMGSVELWVVLTTLLLVVRFLLDFFGPWYYRYMTGLVLTIEMLNYSMVHYTIGLMQLSASNVNDYFQVWAVLLVTLQYSVKTGRPYTRSKQIPLLDLMSSFWTANLIRMQTFRSLRIPLWLIWALNASRIISYFAFSEKADATNKESTRIVADYMSYEHELCDSSELSADATDDHDNDFTMKRYKYVVFGEDQVLKDIQEGRLSSPVQTKQEQLKRTRRVVRLDPMGHMKLITVDKIWDVKDRLLAGTADGANRLKDVCLSFSLYKLLRRRFYNLSLHEARLPRQRKKMRRLVFKYILHDAERAFRVMATELSFLQDLFYSKHGAMFAAGFPTMSLVLSTLLVTAIGYIAYPVRYIPERMDPADRNKITHGVFITHVIVALIMGKELAEIYIYVFSQWTKVLILCSYAKRQGSWHPLIGKVMRVFLSFMSRGSWNEKIRQHNLLISTRGVKLPKFTFHMGSKFPTGIKMEACTKETIFKSLKKLETNLKNLDLYFSDAFGEENQPLHKKLLWAINLEADTHRILVWHIATCLCEIKLLDSNKASALQPISMAPRPFILKPKGTAPSAEAEDFWEHYTTAASLSNYCAYLVTQALVPDNGLVASKVFHKVRWEITHISLDGSIQSLLRRRSMQDVFNRLMSIVDMDDETKDEDEQASALKNADEEASVASSSEAESNQQGRCGGLDIKNSLTRKGAKLGKQLMEELSEDRAGLWKKLAVFWTGFLLHLAASTRASKHKTRLAGSRELTTHLWALMSHAGYLGSITNGQMLLDPEDLQDVNPLS</sequence>
<dbReference type="Pfam" id="PF04578">
    <property type="entry name" value="DUF594"/>
    <property type="match status" value="1"/>
</dbReference>
<feature type="transmembrane region" description="Helical" evidence="2">
    <location>
        <begin position="21"/>
        <end position="44"/>
    </location>
</feature>
<keyword evidence="2" id="KW-0472">Membrane</keyword>
<gene>
    <name evidence="4" type="ORF">EJB05_26615</name>
</gene>
<dbReference type="Pfam" id="PF13968">
    <property type="entry name" value="DUF4220"/>
    <property type="match status" value="1"/>
</dbReference>
<dbReference type="AlphaFoldDB" id="A0A5J9ULS7"/>
<dbReference type="OrthoDB" id="600690at2759"/>
<feature type="transmembrane region" description="Helical" evidence="2">
    <location>
        <begin position="64"/>
        <end position="87"/>
    </location>
</feature>
<dbReference type="Proteomes" id="UP000324897">
    <property type="component" value="Chromosome 2"/>
</dbReference>
<dbReference type="EMBL" id="RWGY01000013">
    <property type="protein sequence ID" value="TVU24197.1"/>
    <property type="molecule type" value="Genomic_DNA"/>
</dbReference>
<feature type="domain" description="DUF4220" evidence="3">
    <location>
        <begin position="98"/>
        <end position="501"/>
    </location>
</feature>
<keyword evidence="5" id="KW-1185">Reference proteome</keyword>
<evidence type="ECO:0000256" key="2">
    <source>
        <dbReference type="SAM" id="Phobius"/>
    </source>
</evidence>
<keyword evidence="2" id="KW-1133">Transmembrane helix</keyword>
<feature type="non-terminal residue" evidence="4">
    <location>
        <position position="1"/>
    </location>
</feature>
<feature type="region of interest" description="Disordered" evidence="1">
    <location>
        <begin position="703"/>
        <end position="742"/>
    </location>
</feature>
<feature type="transmembrane region" description="Helical" evidence="2">
    <location>
        <begin position="428"/>
        <end position="451"/>
    </location>
</feature>
<dbReference type="InterPro" id="IPR007658">
    <property type="entry name" value="DUF594"/>
</dbReference>